<dbReference type="RefSeq" id="WP_085214461.1">
    <property type="nucleotide sequence ID" value="NZ_FXAM01000001.1"/>
</dbReference>
<dbReference type="EMBL" id="FXAM01000001">
    <property type="protein sequence ID" value="SMF95868.1"/>
    <property type="molecule type" value="Genomic_DNA"/>
</dbReference>
<keyword evidence="2" id="KW-1185">Reference proteome</keyword>
<proteinExistence type="predicted"/>
<sequence>MNRQHITGLELITEDQQVEAMAKRAGCWAPLRQAQRDGRSVAVLDGLTLYGAFHDGLIAVACSTPTQVVDVLAKLQPAMGFQFVGVHPSGEIH</sequence>
<protein>
    <submittedName>
        <fullName evidence="1">Uncharacterized protein</fullName>
    </submittedName>
</protein>
<dbReference type="AlphaFoldDB" id="A0A1Y6CYX2"/>
<evidence type="ECO:0000313" key="1">
    <source>
        <dbReference type="EMBL" id="SMF95868.1"/>
    </source>
</evidence>
<dbReference type="STRING" id="1760988.SAMN02949497_3244"/>
<evidence type="ECO:0000313" key="2">
    <source>
        <dbReference type="Proteomes" id="UP000192923"/>
    </source>
</evidence>
<gene>
    <name evidence="1" type="ORF">SAMN02949497_3244</name>
</gene>
<dbReference type="Proteomes" id="UP000192923">
    <property type="component" value="Unassembled WGS sequence"/>
</dbReference>
<reference evidence="1 2" key="1">
    <citation type="submission" date="2016-12" db="EMBL/GenBank/DDBJ databases">
        <authorList>
            <person name="Song W.-J."/>
            <person name="Kurnit D.M."/>
        </authorList>
    </citation>
    <scope>NUCLEOTIDE SEQUENCE [LARGE SCALE GENOMIC DNA]</scope>
    <source>
        <strain evidence="1 2">175</strain>
    </source>
</reference>
<organism evidence="1 2">
    <name type="scientific">Methylomagnum ishizawai</name>
    <dbReference type="NCBI Taxonomy" id="1760988"/>
    <lineage>
        <taxon>Bacteria</taxon>
        <taxon>Pseudomonadati</taxon>
        <taxon>Pseudomonadota</taxon>
        <taxon>Gammaproteobacteria</taxon>
        <taxon>Methylococcales</taxon>
        <taxon>Methylococcaceae</taxon>
        <taxon>Methylomagnum</taxon>
    </lineage>
</organism>
<name>A0A1Y6CYX2_9GAMM</name>
<accession>A0A1Y6CYX2</accession>